<keyword evidence="2" id="KW-1133">Transmembrane helix</keyword>
<keyword evidence="2" id="KW-0472">Membrane</keyword>
<feature type="transmembrane region" description="Helical" evidence="2">
    <location>
        <begin position="51"/>
        <end position="70"/>
    </location>
</feature>
<evidence type="ECO:0000256" key="1">
    <source>
        <dbReference type="SAM" id="MobiDB-lite"/>
    </source>
</evidence>
<feature type="region of interest" description="Disordered" evidence="1">
    <location>
        <begin position="1"/>
        <end position="21"/>
    </location>
</feature>
<organism evidence="3 4">
    <name type="scientific">Janthinobacterium violaceinigrum</name>
    <dbReference type="NCBI Taxonomy" id="2654252"/>
    <lineage>
        <taxon>Bacteria</taxon>
        <taxon>Pseudomonadati</taxon>
        <taxon>Pseudomonadota</taxon>
        <taxon>Betaproteobacteria</taxon>
        <taxon>Burkholderiales</taxon>
        <taxon>Oxalobacteraceae</taxon>
        <taxon>Janthinobacterium</taxon>
    </lineage>
</organism>
<dbReference type="Proteomes" id="UP000468717">
    <property type="component" value="Unassembled WGS sequence"/>
</dbReference>
<gene>
    <name evidence="3" type="ORF">GCN75_05520</name>
</gene>
<evidence type="ECO:0000313" key="3">
    <source>
        <dbReference type="EMBL" id="KAB8065707.1"/>
    </source>
</evidence>
<comment type="caution">
    <text evidence="3">The sequence shown here is derived from an EMBL/GenBank/DDBJ whole genome shotgun (WGS) entry which is preliminary data.</text>
</comment>
<evidence type="ECO:0000256" key="2">
    <source>
        <dbReference type="SAM" id="Phobius"/>
    </source>
</evidence>
<keyword evidence="4" id="KW-1185">Reference proteome</keyword>
<accession>A0A6I1IEA7</accession>
<protein>
    <submittedName>
        <fullName evidence="3">Uncharacterized protein</fullName>
    </submittedName>
</protein>
<name>A0A6I1IEA7_9BURK</name>
<dbReference type="EMBL" id="WFLI01000005">
    <property type="protein sequence ID" value="KAB8065707.1"/>
    <property type="molecule type" value="Genomic_DNA"/>
</dbReference>
<feature type="transmembrane region" description="Helical" evidence="2">
    <location>
        <begin position="82"/>
        <end position="103"/>
    </location>
</feature>
<proteinExistence type="predicted"/>
<feature type="region of interest" description="Disordered" evidence="1">
    <location>
        <begin position="185"/>
        <end position="230"/>
    </location>
</feature>
<reference evidence="3 4" key="1">
    <citation type="submission" date="2019-10" db="EMBL/GenBank/DDBJ databases">
        <title>Three novel species isolated from a subtropical stream in China.</title>
        <authorList>
            <person name="Lu H."/>
        </authorList>
    </citation>
    <scope>NUCLEOTIDE SEQUENCE [LARGE SCALE GENOMIC DNA]</scope>
    <source>
        <strain evidence="3 4">FT13W</strain>
    </source>
</reference>
<dbReference type="RefSeq" id="WP_152281726.1">
    <property type="nucleotide sequence ID" value="NZ_WFLI01000005.1"/>
</dbReference>
<keyword evidence="2" id="KW-0812">Transmembrane</keyword>
<sequence>MGAETEIADREEEQPETDEKRQEELNKLFKDFKTEIEKRQVLSSDNLDKSILTYSSWGLGISIAFLKDFVPITVANNAAFLYWSWYLFSAAIALTTLSFLISYKGLDLSLRHAQEYYLKDNENFIDKKNCYNMIVLKSNVVCVILFLLALVFTIVFVSSNLEKSAIIKENEKMSKIDKVTKTTHGTAMDGLPVSLMQAKPPKSTPKTQANPGAAGTPPAPKASQNNKPQQ</sequence>
<evidence type="ECO:0000313" key="4">
    <source>
        <dbReference type="Proteomes" id="UP000468717"/>
    </source>
</evidence>
<feature type="transmembrane region" description="Helical" evidence="2">
    <location>
        <begin position="134"/>
        <end position="157"/>
    </location>
</feature>
<dbReference type="AlphaFoldDB" id="A0A6I1IEA7"/>